<dbReference type="SUPFAM" id="SSF50969">
    <property type="entry name" value="YVTN repeat-like/Quinoprotein amine dehydrogenase"/>
    <property type="match status" value="1"/>
</dbReference>
<accession>A0A4R7NWV7</accession>
<dbReference type="RefSeq" id="WP_133883237.1">
    <property type="nucleotide sequence ID" value="NZ_MWIN01000008.1"/>
</dbReference>
<dbReference type="AlphaFoldDB" id="A0A4R7NWV7"/>
<reference evidence="2 3" key="1">
    <citation type="submission" date="2019-03" db="EMBL/GenBank/DDBJ databases">
        <title>Genomic Encyclopedia of Type Strains, Phase IV (KMG-IV): sequencing the most valuable type-strain genomes for metagenomic binning, comparative biology and taxonomic classification.</title>
        <authorList>
            <person name="Goeker M."/>
        </authorList>
    </citation>
    <scope>NUCLEOTIDE SEQUENCE [LARGE SCALE GENOMIC DNA]</scope>
    <source>
        <strain evidence="2 3">DSM 26377</strain>
    </source>
</reference>
<organism evidence="2 3">
    <name type="scientific">Panacagrimonas perspica</name>
    <dbReference type="NCBI Taxonomy" id="381431"/>
    <lineage>
        <taxon>Bacteria</taxon>
        <taxon>Pseudomonadati</taxon>
        <taxon>Pseudomonadota</taxon>
        <taxon>Gammaproteobacteria</taxon>
        <taxon>Nevskiales</taxon>
        <taxon>Nevskiaceae</taxon>
        <taxon>Panacagrimonas</taxon>
    </lineage>
</organism>
<protein>
    <recommendedName>
        <fullName evidence="4">Pyrroloquinoline-quinone binding quinoprotein</fullName>
    </recommendedName>
</protein>
<dbReference type="Gene3D" id="2.130.10.10">
    <property type="entry name" value="YVTN repeat-like/Quinoprotein amine dehydrogenase"/>
    <property type="match status" value="1"/>
</dbReference>
<gene>
    <name evidence="2" type="ORF">DFR24_4070</name>
</gene>
<dbReference type="InterPro" id="IPR011044">
    <property type="entry name" value="Quino_amine_DH_bsu"/>
</dbReference>
<name>A0A4R7NWV7_9GAMM</name>
<dbReference type="OrthoDB" id="60524at2"/>
<keyword evidence="1" id="KW-0732">Signal</keyword>
<feature type="signal peptide" evidence="1">
    <location>
        <begin position="1"/>
        <end position="23"/>
    </location>
</feature>
<sequence>MSISLPAFRSLRPCAFLAVAALAACSDNDNLPADAHDHDHVETSGRLVIAEAGAPTVHVYDLDTEALLDSFTLDFPSSAVQPSPNRRYAVVAQRADNRTQFIDGGIWQEDHGDHLHDYLEDPLLMAFKLDGVRPTHYELHDELAALFFDGNATTGDNAGVALLTDESITNGETEATLDLPAAMHGTAEPRGDYLLATYRDGAAAGTLPSAVELYQRNASSYSFVQRFTEPCPDLHGSYSNDSHSAFGCSDGVLVVTQSGTTFTATKVPNPAGMAAGARVGTVVGHHGLQGFGGIAGSALYAINAVAGSMTEVDWNGATAVTRVAHAMDAHAETFLILDSAGMLHFLDPASGWSTRGTVKVLDSIAASPAPQPSISVSHAGDIAFVSDPGDQSIAVIDLVKRTVAERIDLGFTPAGFTWLGLPEHAH</sequence>
<evidence type="ECO:0000313" key="2">
    <source>
        <dbReference type="EMBL" id="TDU25627.1"/>
    </source>
</evidence>
<proteinExistence type="predicted"/>
<dbReference type="Proteomes" id="UP000295341">
    <property type="component" value="Unassembled WGS sequence"/>
</dbReference>
<dbReference type="EMBL" id="SOBT01000011">
    <property type="protein sequence ID" value="TDU25627.1"/>
    <property type="molecule type" value="Genomic_DNA"/>
</dbReference>
<comment type="caution">
    <text evidence="2">The sequence shown here is derived from an EMBL/GenBank/DDBJ whole genome shotgun (WGS) entry which is preliminary data.</text>
</comment>
<evidence type="ECO:0008006" key="4">
    <source>
        <dbReference type="Google" id="ProtNLM"/>
    </source>
</evidence>
<evidence type="ECO:0000313" key="3">
    <source>
        <dbReference type="Proteomes" id="UP000295341"/>
    </source>
</evidence>
<feature type="chain" id="PRO_5030099486" description="Pyrroloquinoline-quinone binding quinoprotein" evidence="1">
    <location>
        <begin position="24"/>
        <end position="426"/>
    </location>
</feature>
<evidence type="ECO:0000256" key="1">
    <source>
        <dbReference type="SAM" id="SignalP"/>
    </source>
</evidence>
<keyword evidence="3" id="KW-1185">Reference proteome</keyword>
<dbReference type="InterPro" id="IPR015943">
    <property type="entry name" value="WD40/YVTN_repeat-like_dom_sf"/>
</dbReference>